<feature type="domain" description="BON" evidence="2">
    <location>
        <begin position="64"/>
        <end position="133"/>
    </location>
</feature>
<dbReference type="EMBL" id="JAGQFT020000003">
    <property type="protein sequence ID" value="MBS7456491.1"/>
    <property type="molecule type" value="Genomic_DNA"/>
</dbReference>
<dbReference type="Pfam" id="PF04972">
    <property type="entry name" value="BON"/>
    <property type="match status" value="2"/>
</dbReference>
<accession>A0AAP2C8Z0</accession>
<name>A0AAP2C8Z0_9GAMM</name>
<protein>
    <submittedName>
        <fullName evidence="3">BON domain-containing protein</fullName>
    </submittedName>
</protein>
<feature type="region of interest" description="Disordered" evidence="1">
    <location>
        <begin position="33"/>
        <end position="60"/>
    </location>
</feature>
<dbReference type="PANTHER" id="PTHR34606">
    <property type="entry name" value="BON DOMAIN-CONTAINING PROTEIN"/>
    <property type="match status" value="1"/>
</dbReference>
<dbReference type="SMART" id="SM00749">
    <property type="entry name" value="BON"/>
    <property type="match status" value="1"/>
</dbReference>
<evidence type="ECO:0000256" key="1">
    <source>
        <dbReference type="SAM" id="MobiDB-lite"/>
    </source>
</evidence>
<feature type="domain" description="BON" evidence="2">
    <location>
        <begin position="1"/>
        <end position="37"/>
    </location>
</feature>
<evidence type="ECO:0000259" key="2">
    <source>
        <dbReference type="PROSITE" id="PS50914"/>
    </source>
</evidence>
<reference evidence="3 4" key="1">
    <citation type="journal article" date="2021" name="Microbiol. Resour. Announc.">
        <title>Draft Genome Sequence of Coralloluteibacterium stylophorae LMG 29479T.</title>
        <authorList>
            <person name="Karlyshev A.V."/>
            <person name="Kudryashova E.B."/>
            <person name="Ariskina E.V."/>
            <person name="Conroy A.P."/>
            <person name="Abidueva E.Y."/>
        </authorList>
    </citation>
    <scope>NUCLEOTIDE SEQUENCE [LARGE SCALE GENOMIC DNA]</scope>
    <source>
        <strain evidence="3 4">LMG 29479</strain>
    </source>
</reference>
<dbReference type="InterPro" id="IPR051686">
    <property type="entry name" value="Lipoprotein_DolP"/>
</dbReference>
<gene>
    <name evidence="3" type="ORF">KB893_004975</name>
</gene>
<dbReference type="AlphaFoldDB" id="A0AAP2C8Z0"/>
<dbReference type="InterPro" id="IPR014004">
    <property type="entry name" value="Transpt-assoc_nodulatn_dom_bac"/>
</dbReference>
<evidence type="ECO:0000313" key="3">
    <source>
        <dbReference type="EMBL" id="MBS7456491.1"/>
    </source>
</evidence>
<dbReference type="Proteomes" id="UP000675747">
    <property type="component" value="Unassembled WGS sequence"/>
</dbReference>
<dbReference type="Gene3D" id="3.30.1340.30">
    <property type="match status" value="1"/>
</dbReference>
<evidence type="ECO:0000313" key="4">
    <source>
        <dbReference type="Proteomes" id="UP000675747"/>
    </source>
</evidence>
<comment type="caution">
    <text evidence="3">The sequence shown here is derived from an EMBL/GenBank/DDBJ whole genome shotgun (WGS) entry which is preliminary data.</text>
</comment>
<proteinExistence type="predicted"/>
<keyword evidence="4" id="KW-1185">Reference proteome</keyword>
<sequence length="138" mass="14348">MLTGAAETEAQVRRATALARAIEGVTRVDASGLEAGTRKTAAANADRDADAESLSLGASDQPVDDTWITTKVKSSLLADDVVSGLALSVQTINGVVSLQGDVESQAQIDRATRIVETIDGVRDVNAEGLRLESGQAQR</sequence>
<dbReference type="InterPro" id="IPR007055">
    <property type="entry name" value="BON_dom"/>
</dbReference>
<dbReference type="PANTHER" id="PTHR34606:SF15">
    <property type="entry name" value="BON DOMAIN-CONTAINING PROTEIN"/>
    <property type="match status" value="1"/>
</dbReference>
<organism evidence="3 4">
    <name type="scientific">Coralloluteibacterium stylophorae</name>
    <dbReference type="NCBI Taxonomy" id="1776034"/>
    <lineage>
        <taxon>Bacteria</taxon>
        <taxon>Pseudomonadati</taxon>
        <taxon>Pseudomonadota</taxon>
        <taxon>Gammaproteobacteria</taxon>
        <taxon>Lysobacterales</taxon>
        <taxon>Lysobacteraceae</taxon>
        <taxon>Coralloluteibacterium</taxon>
    </lineage>
</organism>
<dbReference type="PROSITE" id="PS50914">
    <property type="entry name" value="BON"/>
    <property type="match status" value="2"/>
</dbReference>